<dbReference type="GO" id="GO:0005886">
    <property type="term" value="C:plasma membrane"/>
    <property type="evidence" value="ECO:0007669"/>
    <property type="project" value="UniProtKB-SubCell"/>
</dbReference>
<dbReference type="Pfam" id="PF04143">
    <property type="entry name" value="Sulf_transp"/>
    <property type="match status" value="1"/>
</dbReference>
<evidence type="ECO:0000256" key="6">
    <source>
        <dbReference type="ARBA" id="ARBA00022989"/>
    </source>
</evidence>
<feature type="transmembrane region" description="Helical" evidence="10">
    <location>
        <begin position="256"/>
        <end position="282"/>
    </location>
</feature>
<evidence type="ECO:0008006" key="13">
    <source>
        <dbReference type="Google" id="ProtNLM"/>
    </source>
</evidence>
<keyword evidence="6 10" id="KW-1133">Transmembrane helix</keyword>
<keyword evidence="4" id="KW-0997">Cell inner membrane</keyword>
<feature type="transmembrane region" description="Helical" evidence="10">
    <location>
        <begin position="321"/>
        <end position="341"/>
    </location>
</feature>
<dbReference type="RefSeq" id="WP_068171017.1">
    <property type="nucleotide sequence ID" value="NZ_AOGK01000007.1"/>
</dbReference>
<keyword evidence="7 10" id="KW-0472">Membrane</keyword>
<dbReference type="Proteomes" id="UP001152876">
    <property type="component" value="Unassembled WGS sequence"/>
</dbReference>
<evidence type="ECO:0000256" key="10">
    <source>
        <dbReference type="SAM" id="Phobius"/>
    </source>
</evidence>
<feature type="transmembrane region" description="Helical" evidence="10">
    <location>
        <begin position="199"/>
        <end position="218"/>
    </location>
</feature>
<dbReference type="EMBL" id="AOGK01000007">
    <property type="protein sequence ID" value="MDG5975501.1"/>
    <property type="molecule type" value="Genomic_DNA"/>
</dbReference>
<sequence>MDWTSWIERVGEPGVLALCGLLAGLGFGFFAQRSRFCLRAAVIEFWHGHFGDKLTVWLLAFATAVVAAQLLVLSGLLDVSTARQLSARGSLSGALLGGLIFGVGMVMTRGCASRLLVLSANGNLRALLSGLIFAVTAQASLNGVLAPWRETVSTWWVVEGGPSRSLLALLGAGPWDGLAFGMVWLVTALFFAVRSGWGFWKWAGGIGTGLMVALAWAGTYQVMAHSFEPVQIQGLTFSGPSAEWLMRVLSKPGEPWTFGLGLMPGVFLGSLVGALVGGDWKLEGFGGGYTMPRYIVGAILMGFGSMLAGGCAVGAGMTGGAIFAVTAWVTLAGMWIGGGVADRVFDGANKPAPAPAPSADPAPRAANAPTAAP</sequence>
<feature type="transmembrane region" description="Helical" evidence="10">
    <location>
        <begin position="294"/>
        <end position="315"/>
    </location>
</feature>
<proteinExistence type="inferred from homology"/>
<dbReference type="AlphaFoldDB" id="A0A9X4NSS3"/>
<accession>A0A9X4NSS3</accession>
<keyword evidence="2" id="KW-0813">Transport</keyword>
<dbReference type="OrthoDB" id="8525024at2"/>
<keyword evidence="12" id="KW-1185">Reference proteome</keyword>
<dbReference type="PANTHER" id="PTHR30574">
    <property type="entry name" value="INNER MEMBRANE PROTEIN YEDE"/>
    <property type="match status" value="1"/>
</dbReference>
<keyword evidence="3" id="KW-1003">Cell membrane</keyword>
<reference evidence="11" key="1">
    <citation type="submission" date="2013-01" db="EMBL/GenBank/DDBJ databases">
        <title>Genome draft of Hydrogenophaga taeniospiralis 2K1.</title>
        <authorList>
            <person name="Gomila M."/>
            <person name="Lalucat J."/>
        </authorList>
    </citation>
    <scope>NUCLEOTIDE SEQUENCE</scope>
    <source>
        <strain evidence="11">CCUG 15921</strain>
    </source>
</reference>
<feature type="region of interest" description="Disordered" evidence="9">
    <location>
        <begin position="350"/>
        <end position="373"/>
    </location>
</feature>
<name>A0A9X4NSS3_9BURK</name>
<comment type="caution">
    <text evidence="11">The sequence shown here is derived from an EMBL/GenBank/DDBJ whole genome shotgun (WGS) entry which is preliminary data.</text>
</comment>
<dbReference type="InterPro" id="IPR007272">
    <property type="entry name" value="Sulf_transp_TsuA/YedE"/>
</dbReference>
<evidence type="ECO:0000256" key="2">
    <source>
        <dbReference type="ARBA" id="ARBA00022448"/>
    </source>
</evidence>
<evidence type="ECO:0000256" key="3">
    <source>
        <dbReference type="ARBA" id="ARBA00022475"/>
    </source>
</evidence>
<organism evidence="11 12">
    <name type="scientific">Hydrogenophaga taeniospiralis CCUG 15921</name>
    <dbReference type="NCBI Taxonomy" id="1281780"/>
    <lineage>
        <taxon>Bacteria</taxon>
        <taxon>Pseudomonadati</taxon>
        <taxon>Pseudomonadota</taxon>
        <taxon>Betaproteobacteria</taxon>
        <taxon>Burkholderiales</taxon>
        <taxon>Comamonadaceae</taxon>
        <taxon>Hydrogenophaga</taxon>
    </lineage>
</organism>
<evidence type="ECO:0000256" key="1">
    <source>
        <dbReference type="ARBA" id="ARBA00004429"/>
    </source>
</evidence>
<gene>
    <name evidence="11" type="ORF">H010_09586</name>
</gene>
<evidence type="ECO:0000313" key="12">
    <source>
        <dbReference type="Proteomes" id="UP001152876"/>
    </source>
</evidence>
<evidence type="ECO:0000256" key="5">
    <source>
        <dbReference type="ARBA" id="ARBA00022692"/>
    </source>
</evidence>
<feature type="transmembrane region" description="Helical" evidence="10">
    <location>
        <begin position="15"/>
        <end position="33"/>
    </location>
</feature>
<dbReference type="PANTHER" id="PTHR30574:SF1">
    <property type="entry name" value="SULPHUR TRANSPORT DOMAIN-CONTAINING PROTEIN"/>
    <property type="match status" value="1"/>
</dbReference>
<feature type="compositionally biased region" description="Low complexity" evidence="9">
    <location>
        <begin position="361"/>
        <end position="373"/>
    </location>
</feature>
<evidence type="ECO:0000256" key="7">
    <source>
        <dbReference type="ARBA" id="ARBA00023136"/>
    </source>
</evidence>
<comment type="similarity">
    <text evidence="8">Belongs to the TsuA/YedE (TC 9.B.102) family.</text>
</comment>
<keyword evidence="5 10" id="KW-0812">Transmembrane</keyword>
<protein>
    <recommendedName>
        <fullName evidence="13">Lipocalin</fullName>
    </recommendedName>
</protein>
<feature type="transmembrane region" description="Helical" evidence="10">
    <location>
        <begin position="54"/>
        <end position="77"/>
    </location>
</feature>
<evidence type="ECO:0000256" key="4">
    <source>
        <dbReference type="ARBA" id="ARBA00022519"/>
    </source>
</evidence>
<evidence type="ECO:0000313" key="11">
    <source>
        <dbReference type="EMBL" id="MDG5975501.1"/>
    </source>
</evidence>
<feature type="transmembrane region" description="Helical" evidence="10">
    <location>
        <begin position="124"/>
        <end position="146"/>
    </location>
</feature>
<evidence type="ECO:0000256" key="9">
    <source>
        <dbReference type="SAM" id="MobiDB-lite"/>
    </source>
</evidence>
<feature type="transmembrane region" description="Helical" evidence="10">
    <location>
        <begin position="89"/>
        <end position="112"/>
    </location>
</feature>
<feature type="transmembrane region" description="Helical" evidence="10">
    <location>
        <begin position="166"/>
        <end position="192"/>
    </location>
</feature>
<comment type="subcellular location">
    <subcellularLocation>
        <location evidence="1">Cell inner membrane</location>
        <topology evidence="1">Multi-pass membrane protein</topology>
    </subcellularLocation>
</comment>
<evidence type="ECO:0000256" key="8">
    <source>
        <dbReference type="ARBA" id="ARBA00035655"/>
    </source>
</evidence>